<dbReference type="InterPro" id="IPR022571">
    <property type="entry name" value="Mg_chelatase_H_N"/>
</dbReference>
<evidence type="ECO:0000256" key="1">
    <source>
        <dbReference type="ARBA" id="ARBA00010851"/>
    </source>
</evidence>
<dbReference type="EMBL" id="JACIGE010000019">
    <property type="protein sequence ID" value="MBB4249130.1"/>
    <property type="molecule type" value="Genomic_DNA"/>
</dbReference>
<feature type="domain" description="CobN/magnesium chelatase" evidence="11">
    <location>
        <begin position="198"/>
        <end position="1258"/>
    </location>
</feature>
<evidence type="ECO:0000256" key="7">
    <source>
        <dbReference type="ARBA" id="ARBA00023171"/>
    </source>
</evidence>
<comment type="caution">
    <text evidence="13">The sequence shown here is derived from an EMBL/GenBank/DDBJ whole genome shotgun (WGS) entry which is preliminary data.</text>
</comment>
<evidence type="ECO:0000259" key="11">
    <source>
        <dbReference type="Pfam" id="PF02514"/>
    </source>
</evidence>
<comment type="catalytic activity">
    <reaction evidence="9">
        <text>protoporphyrin IX + Mg(2+) + ATP + H2O = Mg-protoporphyrin IX + ADP + phosphate + 3 H(+)</text>
        <dbReference type="Rhea" id="RHEA:13961"/>
        <dbReference type="ChEBI" id="CHEBI:15377"/>
        <dbReference type="ChEBI" id="CHEBI:15378"/>
        <dbReference type="ChEBI" id="CHEBI:18420"/>
        <dbReference type="ChEBI" id="CHEBI:30616"/>
        <dbReference type="ChEBI" id="CHEBI:43474"/>
        <dbReference type="ChEBI" id="CHEBI:57306"/>
        <dbReference type="ChEBI" id="CHEBI:60492"/>
        <dbReference type="ChEBI" id="CHEBI:456216"/>
        <dbReference type="EC" id="6.6.1.1"/>
    </reaction>
</comment>
<evidence type="ECO:0000313" key="14">
    <source>
        <dbReference type="Proteomes" id="UP000587070"/>
    </source>
</evidence>
<keyword evidence="3" id="KW-0602">Photosynthesis</keyword>
<protein>
    <recommendedName>
        <fullName evidence="2">magnesium chelatase</fullName>
        <ecNumber evidence="2">6.6.1.1</ecNumber>
    </recommendedName>
</protein>
<evidence type="ECO:0000256" key="8">
    <source>
        <dbReference type="ARBA" id="ARBA00023444"/>
    </source>
</evidence>
<feature type="domain" description="Magnesium chelatase subunit H N-terminal" evidence="12">
    <location>
        <begin position="25"/>
        <end position="194"/>
    </location>
</feature>
<dbReference type="GO" id="GO:0015995">
    <property type="term" value="P:chlorophyll biosynthetic process"/>
    <property type="evidence" value="ECO:0007669"/>
    <property type="project" value="UniProtKB-KW"/>
</dbReference>
<dbReference type="InterPro" id="IPR011771">
    <property type="entry name" value="BchH"/>
</dbReference>
<proteinExistence type="inferred from homology"/>
<dbReference type="InterPro" id="IPR003672">
    <property type="entry name" value="CobN/Mg_chltase"/>
</dbReference>
<sequence>MLKLTSAAKKKAAAAAKAAAATPIRVVIVTLDDHLASAAARAQATLARELPGLELKLHAATEWLEDGAARERCLADIARADIIVATMLFLEEHIQAVLPALTARAPHCDAVVGCMSGGEIVRLTRLHRFKMDGSSGGTLALLKRLRGKDDGKDGGKEKQDKQGSAGAQQMKMLRRIPQLLRFIPGAAQDVRAYFLALQYWLAGSDDNLANLVRMLVDRYADGERLPLRGTLKAAPPTEYPEVGLYHPRLSGRIGEQREALPKPKNARGTVGLLIMRSYVLAGNARHYDAVIDALEGQGLAVVPAFASGLDARPAIETFFLKDGKSSVDAVVSLTGFSLVGGPAYNDAHAAEDILARLDVPYIAATPVEFQTLQQWRESDRGLMPVESTMMIAIPELDGATGSMVFGGRIAEGAGRCPGCTRECVLPTGDAERDMNGCEERIEMLAARVARQVTLRRTPPAERKIAIVIFNFPPNAGNIGTAAFLSVFASLHNTLTAMKAAGYQVEDIPASADELRDSIIVGNAARYGADANVHHRIPADDHVRREKYLAEIEAQWGPAPGRQQSDGSSIFVLGRQFGNVFVGIQPSFGYEGDPMRLLFEKGFSPTHAFSAFYRYLREDFGASAALHFGTHGALEFMPGKQTALSSACWPDRMVGDLPNLYLYAANNPSEGAIAKRRSAATLISYLTPPIAQAGLYRGLADLKSSLERWRGLSPEDAAHSAQIPDLAALIQLQAAAVDLDVAEPAWPTDLESLTPRLARLQEAIVELEQTLIPHGLHVVGVAPSRAERIDFLRALSEASHGTILPVEAIATLVDGDTPEGAAAAMAAATGQPVDQKTLQVLRELAATDRLLAEEHEIKAILRALDGRFTRPAPGGDLVHTPAILPTGRNLHGFDPFRIPSAFALQDGARQAQRLLERHLADGNPLPESIALVLWGSDNLKSEGGPIAQAMALLGAEPRFDSFGRLAGANLIPLDRLGRPRIDVVMTLSGIFRDLLPLQTKLLAEAAYLAAVADEPPELNFVRKHTLAYQAQHGCDIETAALRVFSNADGAYGSNVNRLIDNGRWEDEDELAETYTRRKCFAHGRTGKPVQQAALLNSALADVSLTYQNLESVELGVTTQDVYFDTLGGISRAVKRARGESAPVYIGDQTRGDGVVRTLGEQVALETRTRMLNPKWYEGMLKHGYEGVRQIEEHVTNTMGWSATTGEVAPWVYQQITQTYMLDPEMRERLAQLNPTASAKLANRLLEAQARQYWSPDDDVLDALRRAGEELEDRIEGVDMGIAA</sequence>
<dbReference type="Proteomes" id="UP000587070">
    <property type="component" value="Unassembled WGS sequence"/>
</dbReference>
<feature type="compositionally biased region" description="Basic and acidic residues" evidence="10">
    <location>
        <begin position="147"/>
        <end position="161"/>
    </location>
</feature>
<dbReference type="NCBIfam" id="TIGR02025">
    <property type="entry name" value="BchH"/>
    <property type="match status" value="1"/>
</dbReference>
<feature type="region of interest" description="Disordered" evidence="10">
    <location>
        <begin position="147"/>
        <end position="168"/>
    </location>
</feature>
<keyword evidence="6" id="KW-0067">ATP-binding</keyword>
<dbReference type="GO" id="GO:0005524">
    <property type="term" value="F:ATP binding"/>
    <property type="evidence" value="ECO:0007669"/>
    <property type="project" value="UniProtKB-KW"/>
</dbReference>
<dbReference type="Pfam" id="PF11965">
    <property type="entry name" value="DUF3479"/>
    <property type="match status" value="1"/>
</dbReference>
<dbReference type="OrthoDB" id="9757976at2"/>
<keyword evidence="5" id="KW-0547">Nucleotide-binding</keyword>
<name>A0A840GE56_RHOTE</name>
<keyword evidence="7" id="KW-0149">Chlorophyll biosynthesis</keyword>
<organism evidence="13 14">
    <name type="scientific">Rhodocyclus tenuis</name>
    <name type="common">Rhodospirillum tenue</name>
    <dbReference type="NCBI Taxonomy" id="1066"/>
    <lineage>
        <taxon>Bacteria</taxon>
        <taxon>Pseudomonadati</taxon>
        <taxon>Pseudomonadota</taxon>
        <taxon>Betaproteobacteria</taxon>
        <taxon>Rhodocyclales</taxon>
        <taxon>Rhodocyclaceae</taxon>
        <taxon>Rhodocyclus</taxon>
    </lineage>
</organism>
<keyword evidence="14" id="KW-1185">Reference proteome</keyword>
<gene>
    <name evidence="13" type="ORF">GGD90_003534</name>
</gene>
<accession>A0A840GE56</accession>
<evidence type="ECO:0000256" key="10">
    <source>
        <dbReference type="SAM" id="MobiDB-lite"/>
    </source>
</evidence>
<dbReference type="NCBIfam" id="NF009942">
    <property type="entry name" value="PRK13405.1"/>
    <property type="match status" value="1"/>
</dbReference>
<reference evidence="13 14" key="1">
    <citation type="submission" date="2020-08" db="EMBL/GenBank/DDBJ databases">
        <title>Genome sequencing of Purple Non-Sulfur Bacteria from various extreme environments.</title>
        <authorList>
            <person name="Mayer M."/>
        </authorList>
    </citation>
    <scope>NUCLEOTIDE SEQUENCE [LARGE SCALE GENOMIC DNA]</scope>
    <source>
        <strain evidence="13 14">2761</strain>
    </source>
</reference>
<evidence type="ECO:0000256" key="6">
    <source>
        <dbReference type="ARBA" id="ARBA00022840"/>
    </source>
</evidence>
<evidence type="ECO:0000256" key="5">
    <source>
        <dbReference type="ARBA" id="ARBA00022741"/>
    </source>
</evidence>
<keyword evidence="4 13" id="KW-0436">Ligase</keyword>
<dbReference type="Pfam" id="PF02514">
    <property type="entry name" value="CobN-Mg_chel"/>
    <property type="match status" value="1"/>
</dbReference>
<dbReference type="GO" id="GO:0015979">
    <property type="term" value="P:photosynthesis"/>
    <property type="evidence" value="ECO:0007669"/>
    <property type="project" value="UniProtKB-KW"/>
</dbReference>
<evidence type="ECO:0000313" key="13">
    <source>
        <dbReference type="EMBL" id="MBB4249130.1"/>
    </source>
</evidence>
<dbReference type="GO" id="GO:0016851">
    <property type="term" value="F:magnesium chelatase activity"/>
    <property type="evidence" value="ECO:0007669"/>
    <property type="project" value="UniProtKB-EC"/>
</dbReference>
<evidence type="ECO:0000256" key="4">
    <source>
        <dbReference type="ARBA" id="ARBA00022598"/>
    </source>
</evidence>
<dbReference type="RefSeq" id="WP_153114708.1">
    <property type="nucleotide sequence ID" value="NZ_JACIGE010000019.1"/>
</dbReference>
<comment type="pathway">
    <text evidence="8">Porphyrin-containing compound metabolism.</text>
</comment>
<dbReference type="CDD" id="cd10150">
    <property type="entry name" value="CobN_like"/>
    <property type="match status" value="1"/>
</dbReference>
<evidence type="ECO:0000256" key="9">
    <source>
        <dbReference type="ARBA" id="ARBA00048693"/>
    </source>
</evidence>
<comment type="similarity">
    <text evidence="1">Belongs to the Mg-chelatase subunit H family.</text>
</comment>
<evidence type="ECO:0000259" key="12">
    <source>
        <dbReference type="Pfam" id="PF11965"/>
    </source>
</evidence>
<evidence type="ECO:0000256" key="2">
    <source>
        <dbReference type="ARBA" id="ARBA00012825"/>
    </source>
</evidence>
<evidence type="ECO:0000256" key="3">
    <source>
        <dbReference type="ARBA" id="ARBA00022531"/>
    </source>
</evidence>
<dbReference type="PANTHER" id="PTHR44119:SF1">
    <property type="entry name" value="MAGNESIUM-CHELATASE SUBUNIT CHLH, CHLOROPLASTIC"/>
    <property type="match status" value="1"/>
</dbReference>
<dbReference type="PANTHER" id="PTHR44119">
    <property type="entry name" value="MAGNESIUM-CHELATASE SUBUNIT CHLH, CHLOROPLASTIC"/>
    <property type="match status" value="1"/>
</dbReference>
<dbReference type="EC" id="6.6.1.1" evidence="2"/>